<organism evidence="1 2">
    <name type="scientific">Tetragonisca angustula</name>
    <dbReference type="NCBI Taxonomy" id="166442"/>
    <lineage>
        <taxon>Eukaryota</taxon>
        <taxon>Metazoa</taxon>
        <taxon>Ecdysozoa</taxon>
        <taxon>Arthropoda</taxon>
        <taxon>Hexapoda</taxon>
        <taxon>Insecta</taxon>
        <taxon>Pterygota</taxon>
        <taxon>Neoptera</taxon>
        <taxon>Endopterygota</taxon>
        <taxon>Hymenoptera</taxon>
        <taxon>Apocrita</taxon>
        <taxon>Aculeata</taxon>
        <taxon>Apoidea</taxon>
        <taxon>Anthophila</taxon>
        <taxon>Apidae</taxon>
        <taxon>Tetragonisca</taxon>
    </lineage>
</organism>
<dbReference type="AlphaFoldDB" id="A0AAW1AM19"/>
<proteinExistence type="predicted"/>
<evidence type="ECO:0000313" key="2">
    <source>
        <dbReference type="Proteomes" id="UP001432146"/>
    </source>
</evidence>
<sequence length="68" mass="7525">MNITFPCFLSSDPWIDGLDLDSHVPHCQTKESGSLFPLLSRERNVNHGKAVPTDPSEFLKLTNISAAK</sequence>
<dbReference type="EMBL" id="JAWNGG020000004">
    <property type="protein sequence ID" value="KAK9310388.1"/>
    <property type="molecule type" value="Genomic_DNA"/>
</dbReference>
<reference evidence="1 2" key="1">
    <citation type="submission" date="2024-05" db="EMBL/GenBank/DDBJ databases">
        <title>The nuclear and mitochondrial genome assemblies of Tetragonisca angustula (Apidae: Meliponini), a tiny yet remarkable pollinator in the Neotropics.</title>
        <authorList>
            <person name="Ferrari R."/>
            <person name="Ricardo P.C."/>
            <person name="Dias F.C."/>
            <person name="Araujo N.S."/>
            <person name="Soares D.O."/>
            <person name="Zhou Q.-S."/>
            <person name="Zhu C.-D."/>
            <person name="Coutinho L."/>
            <person name="Airas M.C."/>
            <person name="Batista T.M."/>
        </authorList>
    </citation>
    <scope>NUCLEOTIDE SEQUENCE [LARGE SCALE GENOMIC DNA]</scope>
    <source>
        <strain evidence="1">ASF017062</strain>
        <tissue evidence="1">Abdomen</tissue>
    </source>
</reference>
<accession>A0AAW1AM19</accession>
<comment type="caution">
    <text evidence="1">The sequence shown here is derived from an EMBL/GenBank/DDBJ whole genome shotgun (WGS) entry which is preliminary data.</text>
</comment>
<name>A0AAW1AM19_9HYME</name>
<dbReference type="Proteomes" id="UP001432146">
    <property type="component" value="Unassembled WGS sequence"/>
</dbReference>
<keyword evidence="2" id="KW-1185">Reference proteome</keyword>
<evidence type="ECO:0000313" key="1">
    <source>
        <dbReference type="EMBL" id="KAK9310388.1"/>
    </source>
</evidence>
<protein>
    <submittedName>
        <fullName evidence="1">Uncharacterized protein</fullName>
    </submittedName>
</protein>
<gene>
    <name evidence="1" type="ORF">QLX08_000365</name>
</gene>